<comment type="caution">
    <text evidence="2">The sequence shown here is derived from an EMBL/GenBank/DDBJ whole genome shotgun (WGS) entry which is preliminary data.</text>
</comment>
<name>A0A8H7C7J9_AGABI</name>
<feature type="compositionally biased region" description="Low complexity" evidence="1">
    <location>
        <begin position="70"/>
        <end position="83"/>
    </location>
</feature>
<evidence type="ECO:0000313" key="2">
    <source>
        <dbReference type="EMBL" id="KAF7768167.1"/>
    </source>
</evidence>
<dbReference type="Proteomes" id="UP000629468">
    <property type="component" value="Unassembled WGS sequence"/>
</dbReference>
<accession>A0A8H7C7J9</accession>
<evidence type="ECO:0000313" key="3">
    <source>
        <dbReference type="Proteomes" id="UP000629468"/>
    </source>
</evidence>
<proteinExistence type="predicted"/>
<feature type="compositionally biased region" description="Low complexity" evidence="1">
    <location>
        <begin position="1"/>
        <end position="16"/>
    </location>
</feature>
<gene>
    <name evidence="2" type="ORF">Agabi119p4_7410</name>
</gene>
<protein>
    <recommendedName>
        <fullName evidence="4">Mitochondrial ribosomal protein subunit L20-domain-containing protein</fullName>
    </recommendedName>
</protein>
<feature type="region of interest" description="Disordered" evidence="1">
    <location>
        <begin position="1"/>
        <end position="48"/>
    </location>
</feature>
<organism evidence="2 3">
    <name type="scientific">Agaricus bisporus var. burnettii</name>
    <dbReference type="NCBI Taxonomy" id="192524"/>
    <lineage>
        <taxon>Eukaryota</taxon>
        <taxon>Fungi</taxon>
        <taxon>Dikarya</taxon>
        <taxon>Basidiomycota</taxon>
        <taxon>Agaricomycotina</taxon>
        <taxon>Agaricomycetes</taxon>
        <taxon>Agaricomycetidae</taxon>
        <taxon>Agaricales</taxon>
        <taxon>Agaricineae</taxon>
        <taxon>Agaricaceae</taxon>
        <taxon>Agaricus</taxon>
    </lineage>
</organism>
<reference evidence="2 3" key="1">
    <citation type="journal article" name="Sci. Rep.">
        <title>Telomere-to-telomere assembled and centromere annotated genomes of the two main subspecies of the button mushroom Agaricus bisporus reveal especially polymorphic chromosome ends.</title>
        <authorList>
            <person name="Sonnenberg A.S.M."/>
            <person name="Sedaghat-Telgerd N."/>
            <person name="Lavrijssen B."/>
            <person name="Ohm R.A."/>
            <person name="Hendrickx P.M."/>
            <person name="Scholtmeijer K."/>
            <person name="Baars J.J.P."/>
            <person name="van Peer A."/>
        </authorList>
    </citation>
    <scope>NUCLEOTIDE SEQUENCE [LARGE SCALE GENOMIC DNA]</scope>
    <source>
        <strain evidence="2 3">H119_p4</strain>
    </source>
</reference>
<dbReference type="EMBL" id="JABXXO010000010">
    <property type="protein sequence ID" value="KAF7768167.1"/>
    <property type="molecule type" value="Genomic_DNA"/>
</dbReference>
<feature type="region of interest" description="Disordered" evidence="1">
    <location>
        <begin position="62"/>
        <end position="114"/>
    </location>
</feature>
<evidence type="ECO:0000256" key="1">
    <source>
        <dbReference type="SAM" id="MobiDB-lite"/>
    </source>
</evidence>
<sequence length="178" mass="19853">MNITRALSSSRLLSRSYATKHASKFPRPKPGAAERPAYHAPDPLVNNPKAAVTTLEDENLTFIHRPPPSAASAYSYSTAPASPLLRSQPAPPAEFLPPLARPALHKPSPPRASDEVVAKIRELRASDPDKYSRGQLAKMFNVTQIRRKFAGEAQEARSKWSERHSLVMAIRKKRRELW</sequence>
<evidence type="ECO:0008006" key="4">
    <source>
        <dbReference type="Google" id="ProtNLM"/>
    </source>
</evidence>
<dbReference type="Pfam" id="PF12824">
    <property type="entry name" value="MRP-L20"/>
    <property type="match status" value="1"/>
</dbReference>
<dbReference type="AlphaFoldDB" id="A0A8H7C7J9"/>